<name>A0AAV4MEK0_CAEEX</name>
<evidence type="ECO:0000313" key="2">
    <source>
        <dbReference type="Proteomes" id="UP001054945"/>
    </source>
</evidence>
<dbReference type="PROSITE" id="PS51257">
    <property type="entry name" value="PROKAR_LIPOPROTEIN"/>
    <property type="match status" value="1"/>
</dbReference>
<dbReference type="EMBL" id="BPLR01002127">
    <property type="protein sequence ID" value="GIX70275.1"/>
    <property type="molecule type" value="Genomic_DNA"/>
</dbReference>
<protein>
    <submittedName>
        <fullName evidence="1">Uncharacterized protein</fullName>
    </submittedName>
</protein>
<organism evidence="1 2">
    <name type="scientific">Caerostris extrusa</name>
    <name type="common">Bark spider</name>
    <name type="synonym">Caerostris bankana</name>
    <dbReference type="NCBI Taxonomy" id="172846"/>
    <lineage>
        <taxon>Eukaryota</taxon>
        <taxon>Metazoa</taxon>
        <taxon>Ecdysozoa</taxon>
        <taxon>Arthropoda</taxon>
        <taxon>Chelicerata</taxon>
        <taxon>Arachnida</taxon>
        <taxon>Araneae</taxon>
        <taxon>Araneomorphae</taxon>
        <taxon>Entelegynae</taxon>
        <taxon>Araneoidea</taxon>
        <taxon>Araneidae</taxon>
        <taxon>Caerostris</taxon>
    </lineage>
</organism>
<reference evidence="1 2" key="1">
    <citation type="submission" date="2021-06" db="EMBL/GenBank/DDBJ databases">
        <title>Caerostris extrusa draft genome.</title>
        <authorList>
            <person name="Kono N."/>
            <person name="Arakawa K."/>
        </authorList>
    </citation>
    <scope>NUCLEOTIDE SEQUENCE [LARGE SCALE GENOMIC DNA]</scope>
</reference>
<accession>A0AAV4MEK0</accession>
<gene>
    <name evidence="1" type="ORF">CEXT_581971</name>
</gene>
<keyword evidence="2" id="KW-1185">Reference proteome</keyword>
<dbReference type="Proteomes" id="UP001054945">
    <property type="component" value="Unassembled WGS sequence"/>
</dbReference>
<comment type="caution">
    <text evidence="1">The sequence shown here is derived from an EMBL/GenBank/DDBJ whole genome shotgun (WGS) entry which is preliminary data.</text>
</comment>
<dbReference type="AlphaFoldDB" id="A0AAV4MEK0"/>
<sequence>MSRATNCLIDSNLVFGTVGAVQTVQSCLNCGWFRSSELQELFQRFRVVWTVIGFELWNCRSCSYCLYYIWFRASVLQELFQLFRAV</sequence>
<proteinExistence type="predicted"/>
<evidence type="ECO:0000313" key="1">
    <source>
        <dbReference type="EMBL" id="GIX70275.1"/>
    </source>
</evidence>